<sequence length="603" mass="65135">MKSYLSLIPISAKVHRRQNRMTLLCIIFAVFMVTAVFSMAEMSARMEQTRLLEKHGSLSFAELFQSELGQALILTAGGVFVLILIAGVLMISSSINSSIAQRVKFFGMMRCIGMSRRQIIRFVRLEALNWCKTAVPIGLVLGIIASWGLCAALRFLVGEEFSNIPLFGFSIIGIVSGIVVGVVTVLLAARAPARRAAKVSPAAAVSGNSESAGAQLHPVKARLVKIETALGIHHAVSARKNLFLMTGSFALSIILFLCFSVLIDFVNCVMPQSAADSDIGITSSDGTNSINSGLVQTLSGMEGVRRAYGRRSCFEIPAGLNGDTTFSTTIDLISYDDFDLDCLKKDGLLKRGSDLSKVYGDSDYVLATWDWNSPWKIGDKIRIGEEELEIAGLLKYDVFSGDGLTNGKITLITSGETFARLTGVNGYSLVMVQLTGSADDADVDAIRSTTGSEYVFSDKRDQRTSGTYLAFVTCVYGFLGIITLVSVLNIVNSISMSVSARMKQYGAMRAVGMDEHQVTKMIAAEAFTYAFLGGIIGCGIGIPVSRMIFNFLIVDHFSYVVWSLPVASLAIILLFVVTAAVLAVYAPAKRIRNISVTETINEL</sequence>
<feature type="transmembrane region" description="Helical" evidence="7">
    <location>
        <begin position="134"/>
        <end position="157"/>
    </location>
</feature>
<keyword evidence="2" id="KW-1003">Cell membrane</keyword>
<feature type="transmembrane region" description="Helical" evidence="7">
    <location>
        <begin position="21"/>
        <end position="40"/>
    </location>
</feature>
<evidence type="ECO:0000259" key="8">
    <source>
        <dbReference type="Pfam" id="PF02687"/>
    </source>
</evidence>
<dbReference type="PANTHER" id="PTHR30572:SF4">
    <property type="entry name" value="ABC TRANSPORTER PERMEASE YTRF"/>
    <property type="match status" value="1"/>
</dbReference>
<protein>
    <submittedName>
        <fullName evidence="9">ABC transporter permease</fullName>
    </submittedName>
</protein>
<comment type="caution">
    <text evidence="9">The sequence shown here is derived from an EMBL/GenBank/DDBJ whole genome shotgun (WGS) entry which is preliminary data.</text>
</comment>
<gene>
    <name evidence="9" type="ORF">DXC51_07655</name>
</gene>
<dbReference type="EMBL" id="QVLV01000004">
    <property type="protein sequence ID" value="RGE62652.1"/>
    <property type="molecule type" value="Genomic_DNA"/>
</dbReference>
<dbReference type="InterPro" id="IPR003838">
    <property type="entry name" value="ABC3_permease_C"/>
</dbReference>
<dbReference type="AlphaFoldDB" id="A0A3E3I888"/>
<evidence type="ECO:0000256" key="2">
    <source>
        <dbReference type="ARBA" id="ARBA00022475"/>
    </source>
</evidence>
<keyword evidence="3 7" id="KW-0812">Transmembrane</keyword>
<proteinExistence type="inferred from homology"/>
<evidence type="ECO:0000313" key="10">
    <source>
        <dbReference type="Proteomes" id="UP000260812"/>
    </source>
</evidence>
<feature type="transmembrane region" description="Helical" evidence="7">
    <location>
        <begin position="242"/>
        <end position="263"/>
    </location>
</feature>
<feature type="transmembrane region" description="Helical" evidence="7">
    <location>
        <begin position="529"/>
        <end position="553"/>
    </location>
</feature>
<keyword evidence="4 7" id="KW-1133">Transmembrane helix</keyword>
<dbReference type="GeneID" id="97986755"/>
<dbReference type="GO" id="GO:0005886">
    <property type="term" value="C:plasma membrane"/>
    <property type="evidence" value="ECO:0007669"/>
    <property type="project" value="UniProtKB-SubCell"/>
</dbReference>
<name>A0A3E3I888_9FIRM</name>
<evidence type="ECO:0000256" key="7">
    <source>
        <dbReference type="SAM" id="Phobius"/>
    </source>
</evidence>
<comment type="subcellular location">
    <subcellularLocation>
        <location evidence="1">Cell membrane</location>
        <topology evidence="1">Multi-pass membrane protein</topology>
    </subcellularLocation>
</comment>
<dbReference type="GO" id="GO:0022857">
    <property type="term" value="F:transmembrane transporter activity"/>
    <property type="evidence" value="ECO:0007669"/>
    <property type="project" value="TreeGrafter"/>
</dbReference>
<feature type="transmembrane region" description="Helical" evidence="7">
    <location>
        <begin position="559"/>
        <end position="585"/>
    </location>
</feature>
<evidence type="ECO:0000256" key="1">
    <source>
        <dbReference type="ARBA" id="ARBA00004651"/>
    </source>
</evidence>
<evidence type="ECO:0000313" key="9">
    <source>
        <dbReference type="EMBL" id="RGE62652.1"/>
    </source>
</evidence>
<reference evidence="9 10" key="1">
    <citation type="submission" date="2018-08" db="EMBL/GenBank/DDBJ databases">
        <title>A genome reference for cultivated species of the human gut microbiota.</title>
        <authorList>
            <person name="Zou Y."/>
            <person name="Xue W."/>
            <person name="Luo G."/>
        </authorList>
    </citation>
    <scope>NUCLEOTIDE SEQUENCE [LARGE SCALE GENOMIC DNA]</scope>
    <source>
        <strain evidence="9 10">TF05-5AC</strain>
    </source>
</reference>
<dbReference type="Proteomes" id="UP000260812">
    <property type="component" value="Unassembled WGS sequence"/>
</dbReference>
<keyword evidence="5 7" id="KW-0472">Membrane</keyword>
<feature type="transmembrane region" description="Helical" evidence="7">
    <location>
        <begin position="71"/>
        <end position="92"/>
    </location>
</feature>
<comment type="similarity">
    <text evidence="6">Belongs to the ABC-4 integral membrane protein family.</text>
</comment>
<feature type="transmembrane region" description="Helical" evidence="7">
    <location>
        <begin position="169"/>
        <end position="189"/>
    </location>
</feature>
<dbReference type="PANTHER" id="PTHR30572">
    <property type="entry name" value="MEMBRANE COMPONENT OF TRANSPORTER-RELATED"/>
    <property type="match status" value="1"/>
</dbReference>
<dbReference type="InterPro" id="IPR050250">
    <property type="entry name" value="Macrolide_Exporter_MacB"/>
</dbReference>
<accession>A0A3E3I888</accession>
<evidence type="ECO:0000256" key="4">
    <source>
        <dbReference type="ARBA" id="ARBA00022989"/>
    </source>
</evidence>
<organism evidence="9 10">
    <name type="scientific">Eisenbergiella massiliensis</name>
    <dbReference type="NCBI Taxonomy" id="1720294"/>
    <lineage>
        <taxon>Bacteria</taxon>
        <taxon>Bacillati</taxon>
        <taxon>Bacillota</taxon>
        <taxon>Clostridia</taxon>
        <taxon>Lachnospirales</taxon>
        <taxon>Lachnospiraceae</taxon>
        <taxon>Eisenbergiella</taxon>
    </lineage>
</organism>
<feature type="transmembrane region" description="Helical" evidence="7">
    <location>
        <begin position="468"/>
        <end position="491"/>
    </location>
</feature>
<feature type="domain" description="ABC3 transporter permease C-terminal" evidence="8">
    <location>
        <begin position="478"/>
        <end position="595"/>
    </location>
</feature>
<evidence type="ECO:0000256" key="5">
    <source>
        <dbReference type="ARBA" id="ARBA00023136"/>
    </source>
</evidence>
<evidence type="ECO:0000256" key="6">
    <source>
        <dbReference type="ARBA" id="ARBA00038076"/>
    </source>
</evidence>
<evidence type="ECO:0000256" key="3">
    <source>
        <dbReference type="ARBA" id="ARBA00022692"/>
    </source>
</evidence>
<dbReference type="RefSeq" id="WP_117544289.1">
    <property type="nucleotide sequence ID" value="NZ_QVLV01000004.1"/>
</dbReference>
<keyword evidence="10" id="KW-1185">Reference proteome</keyword>
<dbReference type="Pfam" id="PF02687">
    <property type="entry name" value="FtsX"/>
    <property type="match status" value="2"/>
</dbReference>
<feature type="domain" description="ABC3 transporter permease C-terminal" evidence="8">
    <location>
        <begin position="79"/>
        <end position="201"/>
    </location>
</feature>